<gene>
    <name evidence="1" type="ORF">LTR37_000451</name>
</gene>
<protein>
    <submittedName>
        <fullName evidence="1">Uncharacterized protein</fullName>
    </submittedName>
</protein>
<reference evidence="1" key="1">
    <citation type="submission" date="2023-07" db="EMBL/GenBank/DDBJ databases">
        <title>Black Yeasts Isolated from many extreme environments.</title>
        <authorList>
            <person name="Coleine C."/>
            <person name="Stajich J.E."/>
            <person name="Selbmann L."/>
        </authorList>
    </citation>
    <scope>NUCLEOTIDE SEQUENCE</scope>
    <source>
        <strain evidence="1">CCFEE 5714</strain>
    </source>
</reference>
<dbReference type="Proteomes" id="UP001281147">
    <property type="component" value="Unassembled WGS sequence"/>
</dbReference>
<dbReference type="EMBL" id="JAUTXU010000002">
    <property type="protein sequence ID" value="KAK3725481.1"/>
    <property type="molecule type" value="Genomic_DNA"/>
</dbReference>
<sequence>MRLDLTCLTERFLFGPDPLPRPPPVPSELATIQSATSSPTSENLSAIDSEGKHALKTATEHSSQDRTPEPRSDHEQTSSSASSPTLANPSPVESEGKQYCKVTTEWIASRTTTRKSEKPKNSGIAQWQTLWQKREATWHPTFLQIRPLVAIAALVTAIGCIFASLAILLVSDGQSVDNWPIPPSVYLAIVTAIANSSLVLAYTEATPVSWWYSISRGRSIRSLERQWQVTRSLLQAIAHIRHISLLHLACVAIAFVVIDGPLLQRASTVVRATQASNVTIDLNLLPELPTGFTGRVKDGIIMSENDVTSLLRDHITQKPMTLVSSACTGACYAKIMGPGVMKTNCTSRTWPIDSEMLRSPNASWGNWKTHVPTGLGLGLPNTLLPAFEIRISPVHDWPTGGEAAMMTVGMASWFDLEGEYVETSCYLLPAIVEYDVMIKGNVVSLPKRVDQGRVLRLANNTRALLMAPAAMGMMQLDTMDALTIDAQIALTANLSVIRNGASPPSVPYVQNVESINLMSSQYLNASNHGYDLNFLDPMPDIVSTFNQLMFRGGVIASNWNDLRSRVDPQNITTTLLDPGISIHQTVSAVQEITQNVFDSDLRWYAGAAIVQVVTALVILPMLWGWWSLGYHHTLSPFAIALAFDAPVLKDVNSAAGAKGVVDMLGSMKLKYGIVNDSNGHDGRPQEQEGFASGRLGVGESRGVTRPRKGVVFLE</sequence>
<keyword evidence="2" id="KW-1185">Reference proteome</keyword>
<accession>A0ACC3P1E7</accession>
<organism evidence="1 2">
    <name type="scientific">Vermiconidia calcicola</name>
    <dbReference type="NCBI Taxonomy" id="1690605"/>
    <lineage>
        <taxon>Eukaryota</taxon>
        <taxon>Fungi</taxon>
        <taxon>Dikarya</taxon>
        <taxon>Ascomycota</taxon>
        <taxon>Pezizomycotina</taxon>
        <taxon>Dothideomycetes</taxon>
        <taxon>Dothideomycetidae</taxon>
        <taxon>Mycosphaerellales</taxon>
        <taxon>Extremaceae</taxon>
        <taxon>Vermiconidia</taxon>
    </lineage>
</organism>
<name>A0ACC3P1E7_9PEZI</name>
<evidence type="ECO:0000313" key="1">
    <source>
        <dbReference type="EMBL" id="KAK3725481.1"/>
    </source>
</evidence>
<proteinExistence type="predicted"/>
<evidence type="ECO:0000313" key="2">
    <source>
        <dbReference type="Proteomes" id="UP001281147"/>
    </source>
</evidence>
<comment type="caution">
    <text evidence="1">The sequence shown here is derived from an EMBL/GenBank/DDBJ whole genome shotgun (WGS) entry which is preliminary data.</text>
</comment>